<protein>
    <submittedName>
        <fullName evidence="2">Uncharacterized protein</fullName>
    </submittedName>
</protein>
<evidence type="ECO:0000313" key="2">
    <source>
        <dbReference type="EMBL" id="KLO09112.1"/>
    </source>
</evidence>
<reference evidence="2 3" key="1">
    <citation type="submission" date="2015-04" db="EMBL/GenBank/DDBJ databases">
        <title>Complete genome sequence of Schizopora paradoxa KUC8140, a cosmopolitan wood degrader in East Asia.</title>
        <authorList>
            <consortium name="DOE Joint Genome Institute"/>
            <person name="Min B."/>
            <person name="Park H."/>
            <person name="Jang Y."/>
            <person name="Kim J.-J."/>
            <person name="Kim K.H."/>
            <person name="Pangilinan J."/>
            <person name="Lipzen A."/>
            <person name="Riley R."/>
            <person name="Grigoriev I.V."/>
            <person name="Spatafora J.W."/>
            <person name="Choi I.-G."/>
        </authorList>
    </citation>
    <scope>NUCLEOTIDE SEQUENCE [LARGE SCALE GENOMIC DNA]</scope>
    <source>
        <strain evidence="2 3">KUC8140</strain>
    </source>
</reference>
<feature type="transmembrane region" description="Helical" evidence="1">
    <location>
        <begin position="74"/>
        <end position="95"/>
    </location>
</feature>
<sequence>METTAGKTGGQTSYDKLVNRCYLRSSPCVNLHEMRSPALSCSDRTVAPQAESQSRYDWKDERLQPYNKGGEQPVFIVSMMMSTPLLPLTLCLRIYRQVGRRMVSKVREETSLCATRRGSYAKGPRNANLTS</sequence>
<keyword evidence="1" id="KW-0812">Transmembrane</keyword>
<organism evidence="2 3">
    <name type="scientific">Schizopora paradoxa</name>
    <dbReference type="NCBI Taxonomy" id="27342"/>
    <lineage>
        <taxon>Eukaryota</taxon>
        <taxon>Fungi</taxon>
        <taxon>Dikarya</taxon>
        <taxon>Basidiomycota</taxon>
        <taxon>Agaricomycotina</taxon>
        <taxon>Agaricomycetes</taxon>
        <taxon>Hymenochaetales</taxon>
        <taxon>Schizoporaceae</taxon>
        <taxon>Schizopora</taxon>
    </lineage>
</organism>
<gene>
    <name evidence="2" type="ORF">SCHPADRAFT_581317</name>
</gene>
<accession>A0A0H2RC75</accession>
<evidence type="ECO:0000256" key="1">
    <source>
        <dbReference type="SAM" id="Phobius"/>
    </source>
</evidence>
<dbReference type="AlphaFoldDB" id="A0A0H2RC75"/>
<proteinExistence type="predicted"/>
<evidence type="ECO:0000313" key="3">
    <source>
        <dbReference type="Proteomes" id="UP000053477"/>
    </source>
</evidence>
<dbReference type="Proteomes" id="UP000053477">
    <property type="component" value="Unassembled WGS sequence"/>
</dbReference>
<name>A0A0H2RC75_9AGAM</name>
<keyword evidence="1" id="KW-0472">Membrane</keyword>
<keyword evidence="3" id="KW-1185">Reference proteome</keyword>
<keyword evidence="1" id="KW-1133">Transmembrane helix</keyword>
<dbReference type="EMBL" id="KQ086066">
    <property type="protein sequence ID" value="KLO09112.1"/>
    <property type="molecule type" value="Genomic_DNA"/>
</dbReference>
<dbReference type="InParanoid" id="A0A0H2RC75"/>